<dbReference type="Pfam" id="PF00067">
    <property type="entry name" value="p450"/>
    <property type="match status" value="1"/>
</dbReference>
<evidence type="ECO:0000313" key="10">
    <source>
        <dbReference type="EnsemblMetazoa" id="AFAF020093-PA"/>
    </source>
</evidence>
<dbReference type="SUPFAM" id="SSF48264">
    <property type="entry name" value="Cytochrome P450"/>
    <property type="match status" value="1"/>
</dbReference>
<keyword evidence="5 9" id="KW-0560">Oxidoreductase</keyword>
<keyword evidence="6 8" id="KW-0408">Iron</keyword>
<dbReference type="PRINTS" id="PR00463">
    <property type="entry name" value="EP450I"/>
</dbReference>
<evidence type="ECO:0000256" key="7">
    <source>
        <dbReference type="ARBA" id="ARBA00023033"/>
    </source>
</evidence>
<organism evidence="10 11">
    <name type="scientific">Anopheles farauti</name>
    <dbReference type="NCBI Taxonomy" id="69004"/>
    <lineage>
        <taxon>Eukaryota</taxon>
        <taxon>Metazoa</taxon>
        <taxon>Ecdysozoa</taxon>
        <taxon>Arthropoda</taxon>
        <taxon>Hexapoda</taxon>
        <taxon>Insecta</taxon>
        <taxon>Pterygota</taxon>
        <taxon>Neoptera</taxon>
        <taxon>Endopterygota</taxon>
        <taxon>Diptera</taxon>
        <taxon>Nematocera</taxon>
        <taxon>Culicoidea</taxon>
        <taxon>Culicidae</taxon>
        <taxon>Anophelinae</taxon>
        <taxon>Anopheles</taxon>
    </lineage>
</organism>
<evidence type="ECO:0000256" key="5">
    <source>
        <dbReference type="ARBA" id="ARBA00023002"/>
    </source>
</evidence>
<name>A0A182QZP4_9DIPT</name>
<evidence type="ECO:0000256" key="2">
    <source>
        <dbReference type="ARBA" id="ARBA00010617"/>
    </source>
</evidence>
<dbReference type="Gene3D" id="1.10.630.10">
    <property type="entry name" value="Cytochrome P450"/>
    <property type="match status" value="1"/>
</dbReference>
<keyword evidence="3 8" id="KW-0349">Heme</keyword>
<dbReference type="GO" id="GO:0004497">
    <property type="term" value="F:monooxygenase activity"/>
    <property type="evidence" value="ECO:0007669"/>
    <property type="project" value="UniProtKB-KW"/>
</dbReference>
<dbReference type="InterPro" id="IPR036396">
    <property type="entry name" value="Cyt_P450_sf"/>
</dbReference>
<accession>A0A182QZP4</accession>
<keyword evidence="7 9" id="KW-0503">Monooxygenase</keyword>
<comment type="cofactor">
    <cofactor evidence="1 8">
        <name>heme</name>
        <dbReference type="ChEBI" id="CHEBI:30413"/>
    </cofactor>
</comment>
<dbReference type="InterPro" id="IPR001128">
    <property type="entry name" value="Cyt_P450"/>
</dbReference>
<dbReference type="GO" id="GO:0005506">
    <property type="term" value="F:iron ion binding"/>
    <property type="evidence" value="ECO:0007669"/>
    <property type="project" value="InterPro"/>
</dbReference>
<dbReference type="GO" id="GO:0020037">
    <property type="term" value="F:heme binding"/>
    <property type="evidence" value="ECO:0007669"/>
    <property type="project" value="InterPro"/>
</dbReference>
<dbReference type="PANTHER" id="PTHR24279">
    <property type="entry name" value="CYTOCHROME P450"/>
    <property type="match status" value="1"/>
</dbReference>
<dbReference type="PROSITE" id="PS00086">
    <property type="entry name" value="CYTOCHROME_P450"/>
    <property type="match status" value="1"/>
</dbReference>
<keyword evidence="11" id="KW-1185">Reference proteome</keyword>
<reference evidence="10" key="2">
    <citation type="submission" date="2020-05" db="UniProtKB">
        <authorList>
            <consortium name="EnsemblMetazoa"/>
        </authorList>
    </citation>
    <scope>IDENTIFICATION</scope>
    <source>
        <strain evidence="10">FAR1</strain>
    </source>
</reference>
<dbReference type="EMBL" id="AXCN02000798">
    <property type="status" value="NOT_ANNOTATED_CDS"/>
    <property type="molecule type" value="Genomic_DNA"/>
</dbReference>
<dbReference type="CDD" id="cd11054">
    <property type="entry name" value="CYP24A1-like"/>
    <property type="match status" value="1"/>
</dbReference>
<sequence length="443" mass="50901">MRDDFGPLFRLPAMLGRKDLLMSFAPEDFAKLYRTEGAWPLRNGFETLAYYRRNVRPEIFADAEGVVTAQGEAWYKMRTIANPIMMQPKTVRVYVGDVDEIAREFTTIMCKIRDDKYELPADFIRWMNRWALETMGVLALESRLGVLQSTDSGEGQKLLETVDQILKLTYQLEILPSLWRYFKTPAFRKLMAKYDDLTDLVMAKIEEAIVKFEQNPSTEGNQSVLEKMLKIDKHTAVTMALDMIFGGIEMTSACTAGTLYCLATHPEKQAKLRDELRTILPNKDSIMTADSMRNLPYLRACIKEGLRMIPPTVGSTRATGRDIVLQGYRVPKGMDVIMCSMVLLREEQYFGRIKEFLPERWLSGQQAEIPSAKETHPFLLLPFGFGSRSCVGKRLAMMEMEVALARIVRQFEVRWNYGEYKQRATVINLPDVPLRFEMKDVVD</sequence>
<evidence type="ECO:0000256" key="1">
    <source>
        <dbReference type="ARBA" id="ARBA00001971"/>
    </source>
</evidence>
<dbReference type="InterPro" id="IPR002401">
    <property type="entry name" value="Cyt_P450_E_grp-I"/>
</dbReference>
<feature type="binding site" description="axial binding residue" evidence="8">
    <location>
        <position position="390"/>
    </location>
    <ligand>
        <name>heme</name>
        <dbReference type="ChEBI" id="CHEBI:30413"/>
    </ligand>
    <ligandPart>
        <name>Fe</name>
        <dbReference type="ChEBI" id="CHEBI:18248"/>
    </ligandPart>
</feature>
<comment type="similarity">
    <text evidence="2 9">Belongs to the cytochrome P450 family.</text>
</comment>
<evidence type="ECO:0000256" key="6">
    <source>
        <dbReference type="ARBA" id="ARBA00023004"/>
    </source>
</evidence>
<reference evidence="11" key="1">
    <citation type="submission" date="2014-01" db="EMBL/GenBank/DDBJ databases">
        <title>The Genome Sequence of Anopheles farauti FAR1 (V2).</title>
        <authorList>
            <consortium name="The Broad Institute Genomics Platform"/>
            <person name="Neafsey D.E."/>
            <person name="Besansky N."/>
            <person name="Howell P."/>
            <person name="Walton C."/>
            <person name="Young S.K."/>
            <person name="Zeng Q."/>
            <person name="Gargeya S."/>
            <person name="Fitzgerald M."/>
            <person name="Haas B."/>
            <person name="Abouelleil A."/>
            <person name="Allen A.W."/>
            <person name="Alvarado L."/>
            <person name="Arachchi H.M."/>
            <person name="Berlin A.M."/>
            <person name="Chapman S.B."/>
            <person name="Gainer-Dewar J."/>
            <person name="Goldberg J."/>
            <person name="Griggs A."/>
            <person name="Gujja S."/>
            <person name="Hansen M."/>
            <person name="Howarth C."/>
            <person name="Imamovic A."/>
            <person name="Ireland A."/>
            <person name="Larimer J."/>
            <person name="McCowan C."/>
            <person name="Murphy C."/>
            <person name="Pearson M."/>
            <person name="Poon T.W."/>
            <person name="Priest M."/>
            <person name="Roberts A."/>
            <person name="Saif S."/>
            <person name="Shea T."/>
            <person name="Sisk P."/>
            <person name="Sykes S."/>
            <person name="Wortman J."/>
            <person name="Nusbaum C."/>
            <person name="Birren B."/>
        </authorList>
    </citation>
    <scope>NUCLEOTIDE SEQUENCE [LARGE SCALE GENOMIC DNA]</scope>
    <source>
        <strain evidence="11">FAR1</strain>
    </source>
</reference>
<dbReference type="PRINTS" id="PR00385">
    <property type="entry name" value="P450"/>
</dbReference>
<evidence type="ECO:0000313" key="11">
    <source>
        <dbReference type="Proteomes" id="UP000075886"/>
    </source>
</evidence>
<evidence type="ECO:0000256" key="4">
    <source>
        <dbReference type="ARBA" id="ARBA00022723"/>
    </source>
</evidence>
<protein>
    <submittedName>
        <fullName evidence="10">Uncharacterized protein</fullName>
    </submittedName>
</protein>
<dbReference type="AlphaFoldDB" id="A0A182QZP4"/>
<dbReference type="EnsemblMetazoa" id="AFAF020093-RA">
    <property type="protein sequence ID" value="AFAF020093-PA"/>
    <property type="gene ID" value="AFAF020093"/>
</dbReference>
<keyword evidence="4 8" id="KW-0479">Metal-binding</keyword>
<dbReference type="FunFam" id="1.10.630.10:FF:000006">
    <property type="entry name" value="Cytochrome P450 302a1, mitochondrial"/>
    <property type="match status" value="1"/>
</dbReference>
<evidence type="ECO:0000256" key="8">
    <source>
        <dbReference type="PIRSR" id="PIRSR602401-1"/>
    </source>
</evidence>
<dbReference type="Proteomes" id="UP000075886">
    <property type="component" value="Unassembled WGS sequence"/>
</dbReference>
<evidence type="ECO:0000256" key="9">
    <source>
        <dbReference type="RuleBase" id="RU000461"/>
    </source>
</evidence>
<dbReference type="VEuPathDB" id="VectorBase:AFAF020093"/>
<dbReference type="STRING" id="69004.A0A182QZP4"/>
<evidence type="ECO:0000256" key="3">
    <source>
        <dbReference type="ARBA" id="ARBA00022617"/>
    </source>
</evidence>
<proteinExistence type="inferred from homology"/>
<dbReference type="GO" id="GO:0016705">
    <property type="term" value="F:oxidoreductase activity, acting on paired donors, with incorporation or reduction of molecular oxygen"/>
    <property type="evidence" value="ECO:0007669"/>
    <property type="project" value="InterPro"/>
</dbReference>
<dbReference type="InterPro" id="IPR017972">
    <property type="entry name" value="Cyt_P450_CS"/>
</dbReference>
<dbReference type="InterPro" id="IPR050479">
    <property type="entry name" value="CYP11_CYP27_families"/>
</dbReference>
<dbReference type="PANTHER" id="PTHR24279:SF120">
    <property type="entry name" value="CYTOCHROME P450"/>
    <property type="match status" value="1"/>
</dbReference>